<dbReference type="EMBL" id="JAVREY010000413">
    <property type="protein sequence ID" value="MDT0470412.1"/>
    <property type="molecule type" value="Genomic_DNA"/>
</dbReference>
<dbReference type="Proteomes" id="UP001183809">
    <property type="component" value="Unassembled WGS sequence"/>
</dbReference>
<keyword evidence="2" id="KW-1185">Reference proteome</keyword>
<organism evidence="1 2">
    <name type="scientific">Streptomyces gibsoniae</name>
    <dbReference type="NCBI Taxonomy" id="3075529"/>
    <lineage>
        <taxon>Bacteria</taxon>
        <taxon>Bacillati</taxon>
        <taxon>Actinomycetota</taxon>
        <taxon>Actinomycetes</taxon>
        <taxon>Kitasatosporales</taxon>
        <taxon>Streptomycetaceae</taxon>
        <taxon>Streptomyces</taxon>
    </lineage>
</organism>
<proteinExistence type="predicted"/>
<feature type="non-terminal residue" evidence="1">
    <location>
        <position position="1"/>
    </location>
</feature>
<comment type="caution">
    <text evidence="1">The sequence shown here is derived from an EMBL/GenBank/DDBJ whole genome shotgun (WGS) entry which is preliminary data.</text>
</comment>
<accession>A0ABU2UBS7</accession>
<reference evidence="2" key="1">
    <citation type="submission" date="2023-07" db="EMBL/GenBank/DDBJ databases">
        <title>30 novel species of actinomycetes from the DSMZ collection.</title>
        <authorList>
            <person name="Nouioui I."/>
        </authorList>
    </citation>
    <scope>NUCLEOTIDE SEQUENCE [LARGE SCALE GENOMIC DNA]</scope>
    <source>
        <strain evidence="2">DSM 41699</strain>
    </source>
</reference>
<evidence type="ECO:0000313" key="1">
    <source>
        <dbReference type="EMBL" id="MDT0470412.1"/>
    </source>
</evidence>
<gene>
    <name evidence="1" type="ORF">RM764_47255</name>
</gene>
<evidence type="ECO:0000313" key="2">
    <source>
        <dbReference type="Proteomes" id="UP001183809"/>
    </source>
</evidence>
<sequence>WKKKREARPSLNYTRRGFRLDDGRLHLAAGIVLTVVWSRELPADPSSVRVYQDSLGHWYASFVVPAQVEPLSGTGRVLGVDWGVKETATTTDDAYDLPHGEHGKRAAQRLARYQRMMARRRRPKGQPASAGYRQ</sequence>
<name>A0ABU2UBS7_9ACTN</name>
<feature type="non-terminal residue" evidence="1">
    <location>
        <position position="134"/>
    </location>
</feature>
<protein>
    <submittedName>
        <fullName evidence="1">Transposase</fullName>
    </submittedName>
</protein>